<evidence type="ECO:0000313" key="4">
    <source>
        <dbReference type="Proteomes" id="UP001172457"/>
    </source>
</evidence>
<dbReference type="InterPro" id="IPR036691">
    <property type="entry name" value="Endo/exonu/phosph_ase_sf"/>
</dbReference>
<dbReference type="InterPro" id="IPR025558">
    <property type="entry name" value="DUF4283"/>
</dbReference>
<feature type="region of interest" description="Disordered" evidence="1">
    <location>
        <begin position="476"/>
        <end position="507"/>
    </location>
</feature>
<keyword evidence="4" id="KW-1185">Reference proteome</keyword>
<dbReference type="InterPro" id="IPR000477">
    <property type="entry name" value="RT_dom"/>
</dbReference>
<feature type="domain" description="Reverse transcriptase" evidence="2">
    <location>
        <begin position="971"/>
        <end position="1246"/>
    </location>
</feature>
<protein>
    <recommendedName>
        <fullName evidence="2">Reverse transcriptase domain-containing protein</fullName>
    </recommendedName>
</protein>
<proteinExistence type="predicted"/>
<dbReference type="GO" id="GO:0003824">
    <property type="term" value="F:catalytic activity"/>
    <property type="evidence" value="ECO:0007669"/>
    <property type="project" value="InterPro"/>
</dbReference>
<dbReference type="Gene3D" id="3.60.10.10">
    <property type="entry name" value="Endonuclease/exonuclease/phosphatase"/>
    <property type="match status" value="1"/>
</dbReference>
<dbReference type="Proteomes" id="UP001172457">
    <property type="component" value="Chromosome 6"/>
</dbReference>
<dbReference type="PANTHER" id="PTHR33116">
    <property type="entry name" value="REVERSE TRANSCRIPTASE ZINC-BINDING DOMAIN-CONTAINING PROTEIN-RELATED-RELATED"/>
    <property type="match status" value="1"/>
</dbReference>
<dbReference type="InterPro" id="IPR026960">
    <property type="entry name" value="RVT-Znf"/>
</dbReference>
<dbReference type="InterPro" id="IPR043502">
    <property type="entry name" value="DNA/RNA_pol_sf"/>
</dbReference>
<dbReference type="PANTHER" id="PTHR33116:SF84">
    <property type="entry name" value="RNA-DIRECTED DNA POLYMERASE"/>
    <property type="match status" value="1"/>
</dbReference>
<dbReference type="SUPFAM" id="SSF56219">
    <property type="entry name" value="DNase I-like"/>
    <property type="match status" value="1"/>
</dbReference>
<dbReference type="CDD" id="cd01650">
    <property type="entry name" value="RT_nLTR_like"/>
    <property type="match status" value="1"/>
</dbReference>
<comment type="caution">
    <text evidence="3">The sequence shown here is derived from an EMBL/GenBank/DDBJ whole genome shotgun (WGS) entry which is preliminary data.</text>
</comment>
<dbReference type="Pfam" id="PF03372">
    <property type="entry name" value="Exo_endo_phos"/>
    <property type="match status" value="1"/>
</dbReference>
<name>A0AA38SXM4_9ASTR</name>
<evidence type="ECO:0000256" key="1">
    <source>
        <dbReference type="SAM" id="MobiDB-lite"/>
    </source>
</evidence>
<sequence>MALLGDSAKGVQPNDGQGARVSVFDRLSEKEVDPKLKFVANKGSTMNFAAAVGKDGQSDGKLEFFPLADKTKSVVQIPIELTERSSVAFRTTVCGYFLGARLQFAVVKRFAQNAWGKYGFVDAMVNANGMFFFKFNDLGGATQVAETGFVMIQGTPFFLQPWDPTKGLHKPEHSSCPLWVKLLNVPLVVFNKEGISRIASALGVPKQMDACTTSMCDKSWGRPGFAKVLVDVWAVGELKREVEIVIPSLNGGQETKVTIKVEYLWEPVQCDHCLVFGHKRHNCVKAPVDNKLKKKVIIDDDGFQRVQKKWWRPKVGQDPQTSASTSRSTSPVEVTVSKDDQVLEHETLQGDKEQQEQEQGWMPDHVQLDNTSLASPSPAEPVDKPVEEHIELEGSQEGSKGTSPTKELLDSVTVSGDKNQTEMESVLSSATGSLGGKSVSQPTPVPIITEVVNAMHEKPLKSILKPSRFPNPVASTIPSGGRGMGKPSVGVSSLRPGGPNEKRVHQSSNTSGCFGMCNIVESKVLDVNLGNVCSQVFHNWNWISNVNFTDTGARIILAWDVKKLDIMAVEIHAQFIHCLIRIRGVNEPFYATFVYGANTMGDRRALWSGLRKAKVLMASQPWIVLGDFNAMLFPHDGYGGSSRRNLDMEEFYLCMEDVELIDVQYSGIQYTWCQKPSGGDGIVRKLDRVLSNVDFTSRFSDASVKFLPRGVSDHAPGLLSFGGNIKHPAIGFRFDNFLTKHPSFVRVVSDIWLQPAFGSFMHQLVTRLKRLKTPLRRLRSSYGDLAKRVKNLKVELDAVQLALDLDPGNKECQEDLAHLLLAYQHSKMDEESFFRQRAKVQWLSEGDMNTKFFHNCVKEKRGRNFIHSILDQHGQLRVDDAVGVTFVDHFAQILGTSDIAVNPVIPNSLFSNTLSLSDSLDIIRPITDEDIKSALFGIGNDKAPGSDGFTSKFFKASWEIIGTDVLVAVHNFFYSGRLLTELNHTLLCLIPKKPNASMVGDYRPISCCSVLYKCISKVICERIKPVLDRLVGKSQSAFIPGRRILDNILMAHELKHSGPPRCAFKIDIRKAYDMVDWKYITTILGQFGFHPVLVGWIKEMLHTTSFSVAINGGTVGFFKGARGLRQGDPISPYLFTLVMEGFAMALRHCILQAGSTFGYHHGCAPLEISHLCFADDLFVFTRGDVGSVEVLKRALDLFQTWSGLAPSLEKSEVFFGNVPDDVRTAILHSLPFRPGVFPIRYLGVPLSPVILKVADFAGLITKVKMRIHNWKAKFLSFAGRKLLISSVLQSLNLYWMSVFILPSGVIHELESVFRNFLWAHGDSARGKCKLAWEDVCKPISNGGLGLRKLATWNRAMVAKHLWDLFTSRDTYWVDWVRVNYSQGVNLWRMIPRLHWSWVFRKLLDLRPMLRRFIFSSIGNGGSTNAWADNWLACGALMDRIPFRRFSNMGFTLDSNVSQIVFGCNGAWPNSWVERCQELALCPIPILDTYSQDVVRWRRLDGSLQDFQVKEAYEDFMGSGDTLGWATAVWFKGCIPKHAFCVWVACHRRLPTQDRLTWKHDPPDLICPLCNVCMDSHDHLFFLCDFSLEVWRTLKRDSNLFGFSEKWDDIRHDLTVGRGPRRLEQKLTLQASVYCIWRERNRRLFGHTPKLVIHVVKEIRDVVLMRMAWKSFDGDMSIT</sequence>
<dbReference type="PROSITE" id="PS50878">
    <property type="entry name" value="RT_POL"/>
    <property type="match status" value="1"/>
</dbReference>
<dbReference type="Pfam" id="PF13966">
    <property type="entry name" value="zf-RVT"/>
    <property type="match status" value="1"/>
</dbReference>
<accession>A0AA38SXM4</accession>
<reference evidence="3" key="1">
    <citation type="submission" date="2023-03" db="EMBL/GenBank/DDBJ databases">
        <title>Chromosome-scale reference genome and RAD-based genetic map of yellow starthistle (Centaurea solstitialis) reveal putative structural variation and QTLs associated with invader traits.</title>
        <authorList>
            <person name="Reatini B."/>
            <person name="Cang F.A."/>
            <person name="Jiang Q."/>
            <person name="Mckibben M.T.W."/>
            <person name="Barker M.S."/>
            <person name="Rieseberg L.H."/>
            <person name="Dlugosch K.M."/>
        </authorList>
    </citation>
    <scope>NUCLEOTIDE SEQUENCE</scope>
    <source>
        <strain evidence="3">CAN-66</strain>
        <tissue evidence="3">Leaf</tissue>
    </source>
</reference>
<dbReference type="EMBL" id="JARYMX010000006">
    <property type="protein sequence ID" value="KAJ9544285.1"/>
    <property type="molecule type" value="Genomic_DNA"/>
</dbReference>
<feature type="region of interest" description="Disordered" evidence="1">
    <location>
        <begin position="310"/>
        <end position="341"/>
    </location>
</feature>
<organism evidence="3 4">
    <name type="scientific">Centaurea solstitialis</name>
    <name type="common">yellow star-thistle</name>
    <dbReference type="NCBI Taxonomy" id="347529"/>
    <lineage>
        <taxon>Eukaryota</taxon>
        <taxon>Viridiplantae</taxon>
        <taxon>Streptophyta</taxon>
        <taxon>Embryophyta</taxon>
        <taxon>Tracheophyta</taxon>
        <taxon>Spermatophyta</taxon>
        <taxon>Magnoliopsida</taxon>
        <taxon>eudicotyledons</taxon>
        <taxon>Gunneridae</taxon>
        <taxon>Pentapetalae</taxon>
        <taxon>asterids</taxon>
        <taxon>campanulids</taxon>
        <taxon>Asterales</taxon>
        <taxon>Asteraceae</taxon>
        <taxon>Carduoideae</taxon>
        <taxon>Cardueae</taxon>
        <taxon>Centaureinae</taxon>
        <taxon>Centaurea</taxon>
    </lineage>
</organism>
<evidence type="ECO:0000259" key="2">
    <source>
        <dbReference type="PROSITE" id="PS50878"/>
    </source>
</evidence>
<feature type="compositionally biased region" description="Polar residues" evidence="1">
    <location>
        <begin position="318"/>
        <end position="332"/>
    </location>
</feature>
<evidence type="ECO:0000313" key="3">
    <source>
        <dbReference type="EMBL" id="KAJ9544285.1"/>
    </source>
</evidence>
<dbReference type="SUPFAM" id="SSF56672">
    <property type="entry name" value="DNA/RNA polymerases"/>
    <property type="match status" value="1"/>
</dbReference>
<dbReference type="Pfam" id="PF00078">
    <property type="entry name" value="RVT_1"/>
    <property type="match status" value="1"/>
</dbReference>
<dbReference type="Pfam" id="PF14111">
    <property type="entry name" value="DUF4283"/>
    <property type="match status" value="1"/>
</dbReference>
<gene>
    <name evidence="3" type="ORF">OSB04_023992</name>
</gene>
<dbReference type="InterPro" id="IPR005135">
    <property type="entry name" value="Endo/exonuclease/phosphatase"/>
</dbReference>